<dbReference type="PANTHER" id="PTHR36114">
    <property type="entry name" value="16.7 KDA PROTEIN IN WHIE LOCUS"/>
    <property type="match status" value="1"/>
</dbReference>
<dbReference type="PATRIC" id="fig|1632867.3.peg.4316"/>
<reference evidence="3" key="1">
    <citation type="submission" date="2015-03" db="EMBL/GenBank/DDBJ databases">
        <title>Draft genome sequence of a novel methanotroph (Sn10-6) isolated from flooded ricefield rhizosphere in India.</title>
        <authorList>
            <person name="Pandit P.S."/>
            <person name="Pore S.D."/>
            <person name="Arora P."/>
            <person name="Kapse N.G."/>
            <person name="Dhakephalkar P.K."/>
            <person name="Rahalkar M.C."/>
        </authorList>
    </citation>
    <scope>NUCLEOTIDE SEQUENCE [LARGE SCALE GENOMIC DNA]</scope>
    <source>
        <strain evidence="3">Sn10-6</strain>
    </source>
</reference>
<dbReference type="InterPro" id="IPR014710">
    <property type="entry name" value="RmlC-like_jellyroll"/>
</dbReference>
<accession>A0A0F3IL37</accession>
<gene>
    <name evidence="2" type="ORF">VZ94_05010</name>
</gene>
<dbReference type="SUPFAM" id="SSF51182">
    <property type="entry name" value="RmlC-like cupins"/>
    <property type="match status" value="1"/>
</dbReference>
<sequence>MQSQILKANPEHEYYFDEGCFILELSNSLADPAVSIARATVKPGVTTKLHCLIGVIERYVVLSGCGLVEVAGLPKQELVPGDVVLIPPECSQRISNQSDSDLVFLAICTPRFTPECYRSLE</sequence>
<dbReference type="Pfam" id="PF07883">
    <property type="entry name" value="Cupin_2"/>
    <property type="match status" value="1"/>
</dbReference>
<dbReference type="Gene3D" id="2.60.120.10">
    <property type="entry name" value="Jelly Rolls"/>
    <property type="match status" value="1"/>
</dbReference>
<evidence type="ECO:0000259" key="1">
    <source>
        <dbReference type="Pfam" id="PF07883"/>
    </source>
</evidence>
<evidence type="ECO:0000313" key="3">
    <source>
        <dbReference type="Proteomes" id="UP000033684"/>
    </source>
</evidence>
<evidence type="ECO:0000313" key="2">
    <source>
        <dbReference type="EMBL" id="KJV07431.1"/>
    </source>
</evidence>
<dbReference type="Proteomes" id="UP000033684">
    <property type="component" value="Unassembled WGS sequence"/>
</dbReference>
<comment type="caution">
    <text evidence="2">The sequence shown here is derived from an EMBL/GenBank/DDBJ whole genome shotgun (WGS) entry which is preliminary data.</text>
</comment>
<dbReference type="InterPro" id="IPR013096">
    <property type="entry name" value="Cupin_2"/>
</dbReference>
<proteinExistence type="predicted"/>
<dbReference type="RefSeq" id="WP_045778394.1">
    <property type="nucleotide sequence ID" value="NZ_LAJX01000040.1"/>
</dbReference>
<feature type="domain" description="Cupin type-2" evidence="1">
    <location>
        <begin position="39"/>
        <end position="107"/>
    </location>
</feature>
<dbReference type="OrthoDB" id="7870362at2"/>
<dbReference type="AlphaFoldDB" id="A0A0F3IL37"/>
<name>A0A0F3IL37_9GAMM</name>
<dbReference type="InterPro" id="IPR011051">
    <property type="entry name" value="RmlC_Cupin_sf"/>
</dbReference>
<organism evidence="2 3">
    <name type="scientific">Methylocucumis oryzae</name>
    <dbReference type="NCBI Taxonomy" id="1632867"/>
    <lineage>
        <taxon>Bacteria</taxon>
        <taxon>Pseudomonadati</taxon>
        <taxon>Pseudomonadota</taxon>
        <taxon>Gammaproteobacteria</taxon>
        <taxon>Methylococcales</taxon>
        <taxon>Methylococcaceae</taxon>
        <taxon>Methylocucumis</taxon>
    </lineage>
</organism>
<dbReference type="EMBL" id="LAJX01000040">
    <property type="protein sequence ID" value="KJV07431.1"/>
    <property type="molecule type" value="Genomic_DNA"/>
</dbReference>
<reference evidence="2 3" key="2">
    <citation type="journal article" date="2016" name="Microb. Ecol.">
        <title>Genome Characteristics of a Novel Type I Methanotroph (Sn10-6) Isolated from a Flooded Indian Rice Field.</title>
        <authorList>
            <person name="Rahalkar M.C."/>
            <person name="Pandit P.S."/>
            <person name="Dhakephalkar P.K."/>
            <person name="Pore S."/>
            <person name="Arora P."/>
            <person name="Kapse N."/>
        </authorList>
    </citation>
    <scope>NUCLEOTIDE SEQUENCE [LARGE SCALE GENOMIC DNA]</scope>
    <source>
        <strain evidence="2 3">Sn10-6</strain>
    </source>
</reference>
<protein>
    <submittedName>
        <fullName evidence="2">Cupin</fullName>
    </submittedName>
</protein>
<dbReference type="PANTHER" id="PTHR36114:SF8">
    <property type="entry name" value="CUPIN TYPE-1 DOMAIN-CONTAINING PROTEIN"/>
    <property type="match status" value="1"/>
</dbReference>
<keyword evidence="3" id="KW-1185">Reference proteome</keyword>
<dbReference type="InterPro" id="IPR052044">
    <property type="entry name" value="PKS_Associated_Protein"/>
</dbReference>
<dbReference type="CDD" id="cd02214">
    <property type="entry name" value="cupin_MJ1618"/>
    <property type="match status" value="1"/>
</dbReference>